<dbReference type="GO" id="GO:0003887">
    <property type="term" value="F:DNA-directed DNA polymerase activity"/>
    <property type="evidence" value="ECO:0007669"/>
    <property type="project" value="UniProtKB-KW"/>
</dbReference>
<dbReference type="Gene3D" id="3.30.460.10">
    <property type="entry name" value="Beta Polymerase, domain 2"/>
    <property type="match status" value="1"/>
</dbReference>
<dbReference type="Proteomes" id="UP000177383">
    <property type="component" value="Unassembled WGS sequence"/>
</dbReference>
<sequence>MTNHEVARLLRNIAAAYILQNENRFKIIAYQNAADSIEHLSANIEDLGRSGKLKNIPGIGSSIASHLDELFTTGKSRHFESVLKQIAPAVFPLLDLPGFGAKKAAKLVTALKLNRASEAIKDLYNAAKLGKIASIPDFGEKSQQDILEAILRFQKQGQKEKRMALPLAHTLAMEIVDYLKSSPFVLKIETLGSLRRMVATIGDIDLAVATKNPEAVLDHFVSYPKFGKLIERGSGGASIILGGGQHVDLRVIKPPAWGSMLQYFTGSKSHNIRLREFALKKGLSLNEYGIKNLKTKKLMEFASEDEFYRYLGLSLIPPQIREDRGEIEAALKGRLPQLVSLSNIRGDLQIHSSYDLHPSHDLGKNSMEEIVAKAKSLGYEYIAFSEHNPSVSKHSIQQIIDIMKRRKDKIEQIKESTKSVRILNLLEIDINTTGELALPEEAFDYIDAALVSIHSSFNQSKDQMTKRVLSGLSHPKAKILAHPTGRLINEREGISLDFSQIFDHAQKNNKAIEINSYPNRLDLPDILVIEAKKYGIKFTLGTDSHDISGMDLMKYGVSVARRGWLAPDDIWNTKSYNEIYKWLTNN</sequence>
<evidence type="ECO:0000256" key="11">
    <source>
        <dbReference type="ARBA" id="ARBA00022763"/>
    </source>
</evidence>
<dbReference type="GO" id="GO:0140078">
    <property type="term" value="F:class I DNA-(apurinic or apyrimidinic site) endonuclease activity"/>
    <property type="evidence" value="ECO:0007669"/>
    <property type="project" value="UniProtKB-EC"/>
</dbReference>
<keyword evidence="15" id="KW-0234">DNA repair</keyword>
<dbReference type="Gene3D" id="3.20.20.140">
    <property type="entry name" value="Metal-dependent hydrolases"/>
    <property type="match status" value="1"/>
</dbReference>
<evidence type="ECO:0000256" key="5">
    <source>
        <dbReference type="ARBA" id="ARBA00020020"/>
    </source>
</evidence>
<evidence type="ECO:0000256" key="2">
    <source>
        <dbReference type="ARBA" id="ARBA00004496"/>
    </source>
</evidence>
<evidence type="ECO:0000259" key="23">
    <source>
        <dbReference type="SMART" id="SM00483"/>
    </source>
</evidence>
<keyword evidence="7" id="KW-0237">DNA synthesis</keyword>
<feature type="domain" description="Helix-hairpin-helix DNA-binding motif class 1" evidence="22">
    <location>
        <begin position="91"/>
        <end position="110"/>
    </location>
</feature>
<dbReference type="Pfam" id="PF14716">
    <property type="entry name" value="HHH_8"/>
    <property type="match status" value="1"/>
</dbReference>
<comment type="cofactor">
    <cofactor evidence="1">
        <name>Mg(2+)</name>
        <dbReference type="ChEBI" id="CHEBI:18420"/>
    </cofactor>
</comment>
<dbReference type="PRINTS" id="PR00870">
    <property type="entry name" value="DNAPOLXBETA"/>
</dbReference>
<keyword evidence="10" id="KW-0235">DNA replication</keyword>
<dbReference type="CDD" id="cd00141">
    <property type="entry name" value="NT_POLXc"/>
    <property type="match status" value="1"/>
</dbReference>
<feature type="domain" description="Helix-hairpin-helix DNA-binding motif class 1" evidence="22">
    <location>
        <begin position="51"/>
        <end position="70"/>
    </location>
</feature>
<dbReference type="GO" id="GO:0008270">
    <property type="term" value="F:zinc ion binding"/>
    <property type="evidence" value="ECO:0007669"/>
    <property type="project" value="TreeGrafter"/>
</dbReference>
<dbReference type="Gene3D" id="3.30.210.10">
    <property type="entry name" value="DNA polymerase, thumb domain"/>
    <property type="match status" value="1"/>
</dbReference>
<dbReference type="InterPro" id="IPR002008">
    <property type="entry name" value="DNA_pol_X_beta-like"/>
</dbReference>
<dbReference type="SUPFAM" id="SSF89550">
    <property type="entry name" value="PHP domain-like"/>
    <property type="match status" value="1"/>
</dbReference>
<comment type="catalytic activity">
    <reaction evidence="21">
        <text>DNA(n) + a 2'-deoxyribonucleoside 5'-triphosphate = DNA(n+1) + diphosphate</text>
        <dbReference type="Rhea" id="RHEA:22508"/>
        <dbReference type="Rhea" id="RHEA-COMP:17339"/>
        <dbReference type="Rhea" id="RHEA-COMP:17340"/>
        <dbReference type="ChEBI" id="CHEBI:33019"/>
        <dbReference type="ChEBI" id="CHEBI:61560"/>
        <dbReference type="ChEBI" id="CHEBI:173112"/>
        <dbReference type="EC" id="2.7.7.7"/>
    </reaction>
</comment>
<dbReference type="CDD" id="cd07436">
    <property type="entry name" value="PHP_PolX"/>
    <property type="match status" value="1"/>
</dbReference>
<evidence type="ECO:0000256" key="21">
    <source>
        <dbReference type="ARBA" id="ARBA00049244"/>
    </source>
</evidence>
<keyword evidence="13" id="KW-0239">DNA-directed DNA polymerase</keyword>
<dbReference type="EMBL" id="MFJE01000063">
    <property type="protein sequence ID" value="OGG13001.1"/>
    <property type="molecule type" value="Genomic_DNA"/>
</dbReference>
<dbReference type="InterPro" id="IPR004013">
    <property type="entry name" value="PHP_dom"/>
</dbReference>
<keyword evidence="12" id="KW-0832">Ubl conjugation</keyword>
<dbReference type="InterPro" id="IPR047967">
    <property type="entry name" value="PolX_PHP"/>
</dbReference>
<evidence type="ECO:0000256" key="13">
    <source>
        <dbReference type="ARBA" id="ARBA00022932"/>
    </source>
</evidence>
<dbReference type="InterPro" id="IPR010996">
    <property type="entry name" value="HHH_MUS81"/>
</dbReference>
<keyword evidence="9" id="KW-0548">Nucleotidyltransferase</keyword>
<dbReference type="Pfam" id="PF14791">
    <property type="entry name" value="DNA_pol_B_thumb"/>
    <property type="match status" value="1"/>
</dbReference>
<evidence type="ECO:0000256" key="6">
    <source>
        <dbReference type="ARBA" id="ARBA00022481"/>
    </source>
</evidence>
<evidence type="ECO:0000313" key="24">
    <source>
        <dbReference type="EMBL" id="OGG13001.1"/>
    </source>
</evidence>
<evidence type="ECO:0000256" key="19">
    <source>
        <dbReference type="ARBA" id="ARBA00044678"/>
    </source>
</evidence>
<dbReference type="PIRSF" id="PIRSF005047">
    <property type="entry name" value="UCP005047_YshC"/>
    <property type="match status" value="1"/>
</dbReference>
<evidence type="ECO:0000256" key="4">
    <source>
        <dbReference type="ARBA" id="ARBA00012720"/>
    </source>
</evidence>
<dbReference type="InterPro" id="IPR002054">
    <property type="entry name" value="DNA-dir_DNA_pol_X"/>
</dbReference>
<keyword evidence="14" id="KW-0915">Sodium</keyword>
<evidence type="ECO:0000259" key="22">
    <source>
        <dbReference type="SMART" id="SM00278"/>
    </source>
</evidence>
<dbReference type="SMART" id="SM00483">
    <property type="entry name" value="POLXc"/>
    <property type="match status" value="1"/>
</dbReference>
<feature type="domain" description="Helix-hairpin-helix DNA-binding motif class 1" evidence="22">
    <location>
        <begin position="130"/>
        <end position="149"/>
    </location>
</feature>
<evidence type="ECO:0000256" key="8">
    <source>
        <dbReference type="ARBA" id="ARBA00022679"/>
    </source>
</evidence>
<evidence type="ECO:0000256" key="7">
    <source>
        <dbReference type="ARBA" id="ARBA00022634"/>
    </source>
</evidence>
<dbReference type="GO" id="GO:0042578">
    <property type="term" value="F:phosphoric ester hydrolase activity"/>
    <property type="evidence" value="ECO:0007669"/>
    <property type="project" value="TreeGrafter"/>
</dbReference>
<evidence type="ECO:0000256" key="20">
    <source>
        <dbReference type="ARBA" id="ARBA00045548"/>
    </source>
</evidence>
<keyword evidence="11" id="KW-0227">DNA damage</keyword>
<evidence type="ECO:0000256" key="9">
    <source>
        <dbReference type="ARBA" id="ARBA00022695"/>
    </source>
</evidence>
<evidence type="ECO:0000256" key="17">
    <source>
        <dbReference type="ARBA" id="ARBA00035726"/>
    </source>
</evidence>
<dbReference type="NCBIfam" id="NF006375">
    <property type="entry name" value="PRK08609.1"/>
    <property type="match status" value="1"/>
</dbReference>
<dbReference type="STRING" id="1798375.A2773_00115"/>
<protein>
    <recommendedName>
        <fullName evidence="5">DNA polymerase beta</fullName>
        <ecNumber evidence="3">2.7.7.7</ecNumber>
        <ecNumber evidence="4">4.2.99.18</ecNumber>
    </recommendedName>
    <alternativeName>
        <fullName evidence="16">5'-deoxyribose-phosphate lyase</fullName>
    </alternativeName>
    <alternativeName>
        <fullName evidence="17">AP lyase</fullName>
    </alternativeName>
</protein>
<gene>
    <name evidence="24" type="ORF">A2773_00115</name>
</gene>
<dbReference type="InterPro" id="IPR050243">
    <property type="entry name" value="PHP_phosphatase"/>
</dbReference>
<dbReference type="PANTHER" id="PTHR36928">
    <property type="entry name" value="PHOSPHATASE YCDX-RELATED"/>
    <property type="match status" value="1"/>
</dbReference>
<evidence type="ECO:0000256" key="10">
    <source>
        <dbReference type="ARBA" id="ARBA00022705"/>
    </source>
</evidence>
<dbReference type="Gene3D" id="1.10.150.110">
    <property type="entry name" value="DNA polymerase beta, N-terminal domain-like"/>
    <property type="match status" value="1"/>
</dbReference>
<evidence type="ECO:0000256" key="3">
    <source>
        <dbReference type="ARBA" id="ARBA00012417"/>
    </source>
</evidence>
<proteinExistence type="predicted"/>
<comment type="catalytic activity">
    <reaction evidence="19">
        <text>a 5'-end 2'-deoxyribose-2'-deoxyribonucleotide-DNA = (2E,4S)-4-hydroxypenten-2-al-5-phosphate + a 5'-end 5'-phospho-2'-deoxyribonucleoside-DNA + H(+)</text>
        <dbReference type="Rhea" id="RHEA:76255"/>
        <dbReference type="Rhea" id="RHEA-COMP:13180"/>
        <dbReference type="Rhea" id="RHEA-COMP:18657"/>
        <dbReference type="ChEBI" id="CHEBI:15378"/>
        <dbReference type="ChEBI" id="CHEBI:136412"/>
        <dbReference type="ChEBI" id="CHEBI:195194"/>
        <dbReference type="ChEBI" id="CHEBI:195195"/>
    </reaction>
</comment>
<name>A0A1F5ZKS1_9BACT</name>
<dbReference type="GO" id="GO:0006281">
    <property type="term" value="P:DNA repair"/>
    <property type="evidence" value="ECO:0007669"/>
    <property type="project" value="UniProtKB-KW"/>
</dbReference>
<dbReference type="Pfam" id="PF02811">
    <property type="entry name" value="PHP"/>
    <property type="match status" value="1"/>
</dbReference>
<dbReference type="InterPro" id="IPR027421">
    <property type="entry name" value="DNA_pol_lamdba_lyase_dom_sf"/>
</dbReference>
<evidence type="ECO:0000256" key="16">
    <source>
        <dbReference type="ARBA" id="ARBA00035717"/>
    </source>
</evidence>
<dbReference type="SMART" id="SM00278">
    <property type="entry name" value="HhH1"/>
    <property type="match status" value="3"/>
</dbReference>
<dbReference type="EC" id="2.7.7.7" evidence="3"/>
<dbReference type="InterPro" id="IPR003583">
    <property type="entry name" value="Hlx-hairpin-Hlx_DNA-bd_motif"/>
</dbReference>
<accession>A0A1F5ZKS1</accession>
<dbReference type="Gene3D" id="1.10.150.20">
    <property type="entry name" value="5' to 3' exonuclease, C-terminal subdomain"/>
    <property type="match status" value="1"/>
</dbReference>
<comment type="catalytic activity">
    <reaction evidence="18">
        <text>2'-deoxyribonucleotide-(2'-deoxyribose 5'-phosphate)-2'-deoxyribonucleotide-DNA = a 3'-end 2'-deoxyribonucleotide-(2,3-dehydro-2,3-deoxyribose 5'-phosphate)-DNA + a 5'-end 5'-phospho-2'-deoxyribonucleoside-DNA + H(+)</text>
        <dbReference type="Rhea" id="RHEA:66592"/>
        <dbReference type="Rhea" id="RHEA-COMP:13180"/>
        <dbReference type="Rhea" id="RHEA-COMP:16897"/>
        <dbReference type="Rhea" id="RHEA-COMP:17067"/>
        <dbReference type="ChEBI" id="CHEBI:15378"/>
        <dbReference type="ChEBI" id="CHEBI:136412"/>
        <dbReference type="ChEBI" id="CHEBI:157695"/>
        <dbReference type="ChEBI" id="CHEBI:167181"/>
        <dbReference type="EC" id="4.2.99.18"/>
    </reaction>
</comment>
<dbReference type="GO" id="GO:0005829">
    <property type="term" value="C:cytosol"/>
    <property type="evidence" value="ECO:0007669"/>
    <property type="project" value="TreeGrafter"/>
</dbReference>
<dbReference type="InterPro" id="IPR029398">
    <property type="entry name" value="PolB_thumb"/>
</dbReference>
<evidence type="ECO:0000256" key="14">
    <source>
        <dbReference type="ARBA" id="ARBA00023053"/>
    </source>
</evidence>
<dbReference type="AlphaFoldDB" id="A0A1F5ZKS1"/>
<dbReference type="EC" id="4.2.99.18" evidence="4"/>
<evidence type="ECO:0000256" key="12">
    <source>
        <dbReference type="ARBA" id="ARBA00022843"/>
    </source>
</evidence>
<comment type="caution">
    <text evidence="24">The sequence shown here is derived from an EMBL/GenBank/DDBJ whole genome shotgun (WGS) entry which is preliminary data.</text>
</comment>
<comment type="function">
    <text evidence="20">Repair polymerase that plays a key role in base-excision repair. During this process, the damaged base is excised by specific DNA glycosylases, the DNA backbone is nicked at the abasic site by an apurinic/apyrimidic (AP) endonuclease, and POLB removes 5'-deoxyribose-phosphate from the preincised AP site acting as a 5'-deoxyribose-phosphate lyase (5'-dRP lyase); through its DNA polymerase activity, it adds one nucleotide to the 3' end of the arising single-nucleotide gap. Conducts 'gap-filling' DNA synthesis in a stepwise distributive fashion rather than in a processive fashion as for other DNA polymerases. It is also able to cleave sugar-phosphate bonds 3' to an intact AP site, acting as an AP lyase.</text>
</comment>
<dbReference type="SUPFAM" id="SSF81301">
    <property type="entry name" value="Nucleotidyltransferase"/>
    <property type="match status" value="1"/>
</dbReference>
<keyword evidence="6" id="KW-0488">Methylation</keyword>
<dbReference type="SUPFAM" id="SSF47802">
    <property type="entry name" value="DNA polymerase beta, N-terminal domain-like"/>
    <property type="match status" value="1"/>
</dbReference>
<feature type="domain" description="DNA-directed DNA polymerase X" evidence="23">
    <location>
        <begin position="1"/>
        <end position="322"/>
    </location>
</feature>
<dbReference type="PANTHER" id="PTHR36928:SF1">
    <property type="entry name" value="PHOSPHATASE YCDX-RELATED"/>
    <property type="match status" value="1"/>
</dbReference>
<reference evidence="24 25" key="1">
    <citation type="journal article" date="2016" name="Nat. Commun.">
        <title>Thousands of microbial genomes shed light on interconnected biogeochemical processes in an aquifer system.</title>
        <authorList>
            <person name="Anantharaman K."/>
            <person name="Brown C.T."/>
            <person name="Hug L.A."/>
            <person name="Sharon I."/>
            <person name="Castelle C.J."/>
            <person name="Probst A.J."/>
            <person name="Thomas B.C."/>
            <person name="Singh A."/>
            <person name="Wilkins M.J."/>
            <person name="Karaoz U."/>
            <person name="Brodie E.L."/>
            <person name="Williams K.H."/>
            <person name="Hubbard S.S."/>
            <person name="Banfield J.F."/>
        </authorList>
    </citation>
    <scope>NUCLEOTIDE SEQUENCE [LARGE SCALE GENOMIC DNA]</scope>
</reference>
<dbReference type="InterPro" id="IPR037160">
    <property type="entry name" value="DNA_Pol_thumb_sf"/>
</dbReference>
<organism evidence="24 25">
    <name type="scientific">Candidatus Gottesmanbacteria bacterium RIFCSPHIGHO2_01_FULL_39_10</name>
    <dbReference type="NCBI Taxonomy" id="1798375"/>
    <lineage>
        <taxon>Bacteria</taxon>
        <taxon>Candidatus Gottesmaniibacteriota</taxon>
    </lineage>
</organism>
<dbReference type="InterPro" id="IPR043519">
    <property type="entry name" value="NT_sf"/>
</dbReference>
<evidence type="ECO:0000256" key="18">
    <source>
        <dbReference type="ARBA" id="ARBA00044632"/>
    </source>
</evidence>
<dbReference type="InterPro" id="IPR016195">
    <property type="entry name" value="Pol/histidinol_Pase-like"/>
</dbReference>
<keyword evidence="8" id="KW-0808">Transferase</keyword>
<comment type="subcellular location">
    <subcellularLocation>
        <location evidence="2">Cytoplasm</location>
    </subcellularLocation>
</comment>
<dbReference type="GO" id="GO:0003677">
    <property type="term" value="F:DNA binding"/>
    <property type="evidence" value="ECO:0007669"/>
    <property type="project" value="InterPro"/>
</dbReference>
<evidence type="ECO:0000256" key="1">
    <source>
        <dbReference type="ARBA" id="ARBA00001946"/>
    </source>
</evidence>
<dbReference type="InterPro" id="IPR022311">
    <property type="entry name" value="PolX-like"/>
</dbReference>
<evidence type="ECO:0000256" key="15">
    <source>
        <dbReference type="ARBA" id="ARBA00023204"/>
    </source>
</evidence>
<evidence type="ECO:0000313" key="25">
    <source>
        <dbReference type="Proteomes" id="UP000177383"/>
    </source>
</evidence>